<keyword evidence="3" id="KW-1185">Reference proteome</keyword>
<organism evidence="2 3">
    <name type="scientific">Longimonas halophila</name>
    <dbReference type="NCBI Taxonomy" id="1469170"/>
    <lineage>
        <taxon>Bacteria</taxon>
        <taxon>Pseudomonadati</taxon>
        <taxon>Rhodothermota</taxon>
        <taxon>Rhodothermia</taxon>
        <taxon>Rhodothermales</taxon>
        <taxon>Salisaetaceae</taxon>
        <taxon>Longimonas</taxon>
    </lineage>
</organism>
<dbReference type="Proteomes" id="UP000221024">
    <property type="component" value="Unassembled WGS sequence"/>
</dbReference>
<comment type="caution">
    <text evidence="2">The sequence shown here is derived from an EMBL/GenBank/DDBJ whole genome shotgun (WGS) entry which is preliminary data.</text>
</comment>
<protein>
    <submittedName>
        <fullName evidence="2">Uncharacterized protein</fullName>
    </submittedName>
</protein>
<proteinExistence type="predicted"/>
<feature type="signal peptide" evidence="1">
    <location>
        <begin position="1"/>
        <end position="26"/>
    </location>
</feature>
<evidence type="ECO:0000256" key="1">
    <source>
        <dbReference type="SAM" id="SignalP"/>
    </source>
</evidence>
<evidence type="ECO:0000313" key="3">
    <source>
        <dbReference type="Proteomes" id="UP000221024"/>
    </source>
</evidence>
<accession>A0A2H3NSE7</accession>
<dbReference type="AlphaFoldDB" id="A0A2H3NSE7"/>
<reference evidence="2 3" key="1">
    <citation type="submission" date="2017-10" db="EMBL/GenBank/DDBJ databases">
        <title>Draft genome of Longimonas halophila.</title>
        <authorList>
            <person name="Goh K.M."/>
            <person name="Shamsir M.S."/>
            <person name="Lim S.W."/>
        </authorList>
    </citation>
    <scope>NUCLEOTIDE SEQUENCE [LARGE SCALE GENOMIC DNA]</scope>
    <source>
        <strain evidence="2 3">KCTC 42399</strain>
    </source>
</reference>
<name>A0A2H3NSE7_9BACT</name>
<dbReference type="EMBL" id="PDEP01000002">
    <property type="protein sequence ID" value="PEN08899.1"/>
    <property type="molecule type" value="Genomic_DNA"/>
</dbReference>
<gene>
    <name evidence="2" type="ORF">CRI93_03895</name>
</gene>
<sequence length="184" mass="19630">MSTYMKNTALAISIIVFMGGTSVASAQDSTSVPSQDNKDIRAWLSFEGGQSTSGGFVMQMSANYIRSSHLFIVRFVGESPGRGFLGGLFNETRSELGGLYGRSTNWDWGHASASTGVAVVWEKAYSSGPVNWTTVGVPVQATLYLTVPYRPIDWLGLKIGGHANVNPEDSFAGATVGLVIGKLR</sequence>
<keyword evidence="1" id="KW-0732">Signal</keyword>
<evidence type="ECO:0000313" key="2">
    <source>
        <dbReference type="EMBL" id="PEN08899.1"/>
    </source>
</evidence>
<feature type="chain" id="PRO_5013944265" evidence="1">
    <location>
        <begin position="27"/>
        <end position="184"/>
    </location>
</feature>